<evidence type="ECO:0000256" key="1">
    <source>
        <dbReference type="ARBA" id="ARBA00004477"/>
    </source>
</evidence>
<dbReference type="PANTHER" id="PTHR31394:SF1">
    <property type="entry name" value="TRANSMEMBRANE PROTEIN 199"/>
    <property type="match status" value="1"/>
</dbReference>
<evidence type="ECO:0000313" key="8">
    <source>
        <dbReference type="Proteomes" id="UP000230750"/>
    </source>
</evidence>
<reference evidence="7 8" key="1">
    <citation type="journal article" date="2017" name="PLoS Biol.">
        <title>The sea cucumber genome provides insights into morphological evolution and visceral regeneration.</title>
        <authorList>
            <person name="Zhang X."/>
            <person name="Sun L."/>
            <person name="Yuan J."/>
            <person name="Sun Y."/>
            <person name="Gao Y."/>
            <person name="Zhang L."/>
            <person name="Li S."/>
            <person name="Dai H."/>
            <person name="Hamel J.F."/>
            <person name="Liu C."/>
            <person name="Yu Y."/>
            <person name="Liu S."/>
            <person name="Lin W."/>
            <person name="Guo K."/>
            <person name="Jin S."/>
            <person name="Xu P."/>
            <person name="Storey K.B."/>
            <person name="Huan P."/>
            <person name="Zhang T."/>
            <person name="Zhou Y."/>
            <person name="Zhang J."/>
            <person name="Lin C."/>
            <person name="Li X."/>
            <person name="Xing L."/>
            <person name="Huo D."/>
            <person name="Sun M."/>
            <person name="Wang L."/>
            <person name="Mercier A."/>
            <person name="Li F."/>
            <person name="Yang H."/>
            <person name="Xiang J."/>
        </authorList>
    </citation>
    <scope>NUCLEOTIDE SEQUENCE [LARGE SCALE GENOMIC DNA]</scope>
    <source>
        <strain evidence="7">Shaxun</strain>
        <tissue evidence="7">Muscle</tissue>
    </source>
</reference>
<organism evidence="7 8">
    <name type="scientific">Stichopus japonicus</name>
    <name type="common">Sea cucumber</name>
    <dbReference type="NCBI Taxonomy" id="307972"/>
    <lineage>
        <taxon>Eukaryota</taxon>
        <taxon>Metazoa</taxon>
        <taxon>Echinodermata</taxon>
        <taxon>Eleutherozoa</taxon>
        <taxon>Echinozoa</taxon>
        <taxon>Holothuroidea</taxon>
        <taxon>Aspidochirotacea</taxon>
        <taxon>Aspidochirotida</taxon>
        <taxon>Stichopodidae</taxon>
        <taxon>Apostichopus</taxon>
    </lineage>
</organism>
<dbReference type="Proteomes" id="UP000230750">
    <property type="component" value="Unassembled WGS sequence"/>
</dbReference>
<accession>A0A2G8K3Z2</accession>
<proteinExistence type="predicted"/>
<dbReference type="EMBL" id="MRZV01000910">
    <property type="protein sequence ID" value="PIK42712.1"/>
    <property type="molecule type" value="Genomic_DNA"/>
</dbReference>
<evidence type="ECO:0000256" key="2">
    <source>
        <dbReference type="ARBA" id="ARBA00022692"/>
    </source>
</evidence>
<dbReference type="Pfam" id="PF11712">
    <property type="entry name" value="Vma12"/>
    <property type="match status" value="1"/>
</dbReference>
<keyword evidence="5 6" id="KW-0472">Membrane</keyword>
<evidence type="ECO:0000313" key="7">
    <source>
        <dbReference type="EMBL" id="PIK42712.1"/>
    </source>
</evidence>
<keyword evidence="8" id="KW-1185">Reference proteome</keyword>
<evidence type="ECO:0000256" key="5">
    <source>
        <dbReference type="ARBA" id="ARBA00023136"/>
    </source>
</evidence>
<dbReference type="InterPro" id="IPR021013">
    <property type="entry name" value="ATPase_Vma12"/>
</dbReference>
<gene>
    <name evidence="7" type="ORF">BSL78_20436</name>
</gene>
<feature type="transmembrane region" description="Helical" evidence="6">
    <location>
        <begin position="143"/>
        <end position="162"/>
    </location>
</feature>
<name>A0A2G8K3Z2_STIJA</name>
<feature type="transmembrane region" description="Helical" evidence="6">
    <location>
        <begin position="174"/>
        <end position="193"/>
    </location>
</feature>
<comment type="caution">
    <text evidence="7">The sequence shown here is derived from an EMBL/GenBank/DDBJ whole genome shotgun (WGS) entry which is preliminary data.</text>
</comment>
<protein>
    <submittedName>
        <fullName evidence="7">Putative transmembrane protein</fullName>
    </submittedName>
</protein>
<dbReference type="OrthoDB" id="19981at2759"/>
<dbReference type="AlphaFoldDB" id="A0A2G8K3Z2"/>
<dbReference type="STRING" id="307972.A0A2G8K3Z2"/>
<comment type="subcellular location">
    <subcellularLocation>
        <location evidence="1">Endoplasmic reticulum membrane</location>
        <topology evidence="1">Multi-pass membrane protein</topology>
    </subcellularLocation>
</comment>
<dbReference type="GO" id="GO:0070072">
    <property type="term" value="P:vacuolar proton-transporting V-type ATPase complex assembly"/>
    <property type="evidence" value="ECO:0007669"/>
    <property type="project" value="InterPro"/>
</dbReference>
<evidence type="ECO:0000256" key="3">
    <source>
        <dbReference type="ARBA" id="ARBA00022824"/>
    </source>
</evidence>
<keyword evidence="3" id="KW-0256">Endoplasmic reticulum</keyword>
<dbReference type="GO" id="GO:0005789">
    <property type="term" value="C:endoplasmic reticulum membrane"/>
    <property type="evidence" value="ECO:0007669"/>
    <property type="project" value="UniProtKB-SubCell"/>
</dbReference>
<dbReference type="PANTHER" id="PTHR31394">
    <property type="entry name" value="TRANSMEMBRANE PROTEIN 199"/>
    <property type="match status" value="1"/>
</dbReference>
<keyword evidence="2 6" id="KW-0812">Transmembrane</keyword>
<sequence>MATTLKISPFVIENIDRVLKSKEAPEGLKRELRSHRNDAVSKKCVSLPYHVVKEVYDFTQSSADSTKEEKLYFHEFLEGCEIYFPPQKEPERNPELLARLERLKREQDNKQYNEMTNNVQQEVAGKHAFEGFGREVRSVKKQLMGMLNFILTLLVPSLLDTWRILAGQSIPTRVMIGLFLTLITAAADLYFIVKTEV</sequence>
<keyword evidence="4 6" id="KW-1133">Transmembrane helix</keyword>
<evidence type="ECO:0000256" key="6">
    <source>
        <dbReference type="SAM" id="Phobius"/>
    </source>
</evidence>
<evidence type="ECO:0000256" key="4">
    <source>
        <dbReference type="ARBA" id="ARBA00022989"/>
    </source>
</evidence>